<gene>
    <name evidence="3" type="primary">Dwil\GK19182</name>
    <name evidence="3" type="ORF">Dwil_GK19182</name>
</gene>
<sequence length="211" mass="24724">MMPGMRPFLFFFYMLETIMNIILMGYHVQGFLAIPAVFEGFILVEKYLYLIMFYVLTVLTLFASINVCSGNTPYIWNEINRCAVGAIGYIIISIMTMRDAENELWVVLDNEAEKPTHPFYMFMRGQSICALLCGIIYLLHFTIVLDFLLSKSDEDQIITDYDLDKDDVEDDAASNDLIMPVKLYVLGEWFERRLAKYEWFEDFVDRRRLSI</sequence>
<reference evidence="3 4" key="1">
    <citation type="journal article" date="2007" name="Nature">
        <title>Evolution of genes and genomes on the Drosophila phylogeny.</title>
        <authorList>
            <consortium name="Drosophila 12 Genomes Consortium"/>
            <person name="Clark A.G."/>
            <person name="Eisen M.B."/>
            <person name="Smith D.R."/>
            <person name="Bergman C.M."/>
            <person name="Oliver B."/>
            <person name="Markow T.A."/>
            <person name="Kaufman T.C."/>
            <person name="Kellis M."/>
            <person name="Gelbart W."/>
            <person name="Iyer V.N."/>
            <person name="Pollard D.A."/>
            <person name="Sackton T.B."/>
            <person name="Larracuente A.M."/>
            <person name="Singh N.D."/>
            <person name="Abad J.P."/>
            <person name="Abt D.N."/>
            <person name="Adryan B."/>
            <person name="Aguade M."/>
            <person name="Akashi H."/>
            <person name="Anderson W.W."/>
            <person name="Aquadro C.F."/>
            <person name="Ardell D.H."/>
            <person name="Arguello R."/>
            <person name="Artieri C.G."/>
            <person name="Barbash D.A."/>
            <person name="Barker D."/>
            <person name="Barsanti P."/>
            <person name="Batterham P."/>
            <person name="Batzoglou S."/>
            <person name="Begun D."/>
            <person name="Bhutkar A."/>
            <person name="Blanco E."/>
            <person name="Bosak S.A."/>
            <person name="Bradley R.K."/>
            <person name="Brand A.D."/>
            <person name="Brent M.R."/>
            <person name="Brooks A.N."/>
            <person name="Brown R.H."/>
            <person name="Butlin R.K."/>
            <person name="Caggese C."/>
            <person name="Calvi B.R."/>
            <person name="Bernardo de Carvalho A."/>
            <person name="Caspi A."/>
            <person name="Castrezana S."/>
            <person name="Celniker S.E."/>
            <person name="Chang J.L."/>
            <person name="Chapple C."/>
            <person name="Chatterji S."/>
            <person name="Chinwalla A."/>
            <person name="Civetta A."/>
            <person name="Clifton S.W."/>
            <person name="Comeron J.M."/>
            <person name="Costello J.C."/>
            <person name="Coyne J.A."/>
            <person name="Daub J."/>
            <person name="David R.G."/>
            <person name="Delcher A.L."/>
            <person name="Delehaunty K."/>
            <person name="Do C.B."/>
            <person name="Ebling H."/>
            <person name="Edwards K."/>
            <person name="Eickbush T."/>
            <person name="Evans J.D."/>
            <person name="Filipski A."/>
            <person name="Findeiss S."/>
            <person name="Freyhult E."/>
            <person name="Fulton L."/>
            <person name="Fulton R."/>
            <person name="Garcia A.C."/>
            <person name="Gardiner A."/>
            <person name="Garfield D.A."/>
            <person name="Garvin B.E."/>
            <person name="Gibson G."/>
            <person name="Gilbert D."/>
            <person name="Gnerre S."/>
            <person name="Godfrey J."/>
            <person name="Good R."/>
            <person name="Gotea V."/>
            <person name="Gravely B."/>
            <person name="Greenberg A.J."/>
            <person name="Griffiths-Jones S."/>
            <person name="Gross S."/>
            <person name="Guigo R."/>
            <person name="Gustafson E.A."/>
            <person name="Haerty W."/>
            <person name="Hahn M.W."/>
            <person name="Halligan D.L."/>
            <person name="Halpern A.L."/>
            <person name="Halter G.M."/>
            <person name="Han M.V."/>
            <person name="Heger A."/>
            <person name="Hillier L."/>
            <person name="Hinrichs A.S."/>
            <person name="Holmes I."/>
            <person name="Hoskins R.A."/>
            <person name="Hubisz M.J."/>
            <person name="Hultmark D."/>
            <person name="Huntley M.A."/>
            <person name="Jaffe D.B."/>
            <person name="Jagadeeshan S."/>
            <person name="Jeck W.R."/>
            <person name="Johnson J."/>
            <person name="Jones C.D."/>
            <person name="Jordan W.C."/>
            <person name="Karpen G.H."/>
            <person name="Kataoka E."/>
            <person name="Keightley P.D."/>
            <person name="Kheradpour P."/>
            <person name="Kirkness E.F."/>
            <person name="Koerich L.B."/>
            <person name="Kristiansen K."/>
            <person name="Kudrna D."/>
            <person name="Kulathinal R.J."/>
            <person name="Kumar S."/>
            <person name="Kwok R."/>
            <person name="Lander E."/>
            <person name="Langley C.H."/>
            <person name="Lapoint R."/>
            <person name="Lazzaro B.P."/>
            <person name="Lee S.J."/>
            <person name="Levesque L."/>
            <person name="Li R."/>
            <person name="Lin C.F."/>
            <person name="Lin M.F."/>
            <person name="Lindblad-Toh K."/>
            <person name="Llopart A."/>
            <person name="Long M."/>
            <person name="Low L."/>
            <person name="Lozovsky E."/>
            <person name="Lu J."/>
            <person name="Luo M."/>
            <person name="Machado C.A."/>
            <person name="Makalowski W."/>
            <person name="Marzo M."/>
            <person name="Matsuda M."/>
            <person name="Matzkin L."/>
            <person name="McAllister B."/>
            <person name="McBride C.S."/>
            <person name="McKernan B."/>
            <person name="McKernan K."/>
            <person name="Mendez-Lago M."/>
            <person name="Minx P."/>
            <person name="Mollenhauer M.U."/>
            <person name="Montooth K."/>
            <person name="Mount S.M."/>
            <person name="Mu X."/>
            <person name="Myers E."/>
            <person name="Negre B."/>
            <person name="Newfeld S."/>
            <person name="Nielsen R."/>
            <person name="Noor M.A."/>
            <person name="O'Grady P."/>
            <person name="Pachter L."/>
            <person name="Papaceit M."/>
            <person name="Parisi M.J."/>
            <person name="Parisi M."/>
            <person name="Parts L."/>
            <person name="Pedersen J.S."/>
            <person name="Pesole G."/>
            <person name="Phillippy A.M."/>
            <person name="Ponting C.P."/>
            <person name="Pop M."/>
            <person name="Porcelli D."/>
            <person name="Powell J.R."/>
            <person name="Prohaska S."/>
            <person name="Pruitt K."/>
            <person name="Puig M."/>
            <person name="Quesneville H."/>
            <person name="Ram K.R."/>
            <person name="Rand D."/>
            <person name="Rasmussen M.D."/>
            <person name="Reed L.K."/>
            <person name="Reenan R."/>
            <person name="Reily A."/>
            <person name="Remington K.A."/>
            <person name="Rieger T.T."/>
            <person name="Ritchie M.G."/>
            <person name="Robin C."/>
            <person name="Rogers Y.H."/>
            <person name="Rohde C."/>
            <person name="Rozas J."/>
            <person name="Rubenfield M.J."/>
            <person name="Ruiz A."/>
            <person name="Russo S."/>
            <person name="Salzberg S.L."/>
            <person name="Sanchez-Gracia A."/>
            <person name="Saranga D.J."/>
            <person name="Sato H."/>
            <person name="Schaeffer S.W."/>
            <person name="Schatz M.C."/>
            <person name="Schlenke T."/>
            <person name="Schwartz R."/>
            <person name="Segarra C."/>
            <person name="Singh R.S."/>
            <person name="Sirot L."/>
            <person name="Sirota M."/>
            <person name="Sisneros N.B."/>
            <person name="Smith C.D."/>
            <person name="Smith T.F."/>
            <person name="Spieth J."/>
            <person name="Stage D.E."/>
            <person name="Stark A."/>
            <person name="Stephan W."/>
            <person name="Strausberg R.L."/>
            <person name="Strempel S."/>
            <person name="Sturgill D."/>
            <person name="Sutton G."/>
            <person name="Sutton G.G."/>
            <person name="Tao W."/>
            <person name="Teichmann S."/>
            <person name="Tobari Y.N."/>
            <person name="Tomimura Y."/>
            <person name="Tsolas J.M."/>
            <person name="Valente V.L."/>
            <person name="Venter E."/>
            <person name="Venter J.C."/>
            <person name="Vicario S."/>
            <person name="Vieira F.G."/>
            <person name="Vilella A.J."/>
            <person name="Villasante A."/>
            <person name="Walenz B."/>
            <person name="Wang J."/>
            <person name="Wasserman M."/>
            <person name="Watts T."/>
            <person name="Wilson D."/>
            <person name="Wilson R.K."/>
            <person name="Wing R.A."/>
            <person name="Wolfner M.F."/>
            <person name="Wong A."/>
            <person name="Wong G.K."/>
            <person name="Wu C.I."/>
            <person name="Wu G."/>
            <person name="Yamamoto D."/>
            <person name="Yang H.P."/>
            <person name="Yang S.P."/>
            <person name="Yorke J.A."/>
            <person name="Yoshida K."/>
            <person name="Zdobnov E."/>
            <person name="Zhang P."/>
            <person name="Zhang Y."/>
            <person name="Zimin A.V."/>
            <person name="Baldwin J."/>
            <person name="Abdouelleil A."/>
            <person name="Abdulkadir J."/>
            <person name="Abebe A."/>
            <person name="Abera B."/>
            <person name="Abreu J."/>
            <person name="Acer S.C."/>
            <person name="Aftuck L."/>
            <person name="Alexander A."/>
            <person name="An P."/>
            <person name="Anderson E."/>
            <person name="Anderson S."/>
            <person name="Arachi H."/>
            <person name="Azer M."/>
            <person name="Bachantsang P."/>
            <person name="Barry A."/>
            <person name="Bayul T."/>
            <person name="Berlin A."/>
            <person name="Bessette D."/>
            <person name="Bloom T."/>
            <person name="Blye J."/>
            <person name="Boguslavskiy L."/>
            <person name="Bonnet C."/>
            <person name="Boukhgalter B."/>
            <person name="Bourzgui I."/>
            <person name="Brown A."/>
            <person name="Cahill P."/>
            <person name="Channer S."/>
            <person name="Cheshatsang Y."/>
            <person name="Chuda L."/>
            <person name="Citroen M."/>
            <person name="Collymore A."/>
            <person name="Cooke P."/>
            <person name="Costello M."/>
            <person name="D'Aco K."/>
            <person name="Daza R."/>
            <person name="De Haan G."/>
            <person name="DeGray S."/>
            <person name="DeMaso C."/>
            <person name="Dhargay N."/>
            <person name="Dooley K."/>
            <person name="Dooley E."/>
            <person name="Doricent M."/>
            <person name="Dorje P."/>
            <person name="Dorjee K."/>
            <person name="Dupes A."/>
            <person name="Elong R."/>
            <person name="Falk J."/>
            <person name="Farina A."/>
            <person name="Faro S."/>
            <person name="Ferguson D."/>
            <person name="Fisher S."/>
            <person name="Foley C.D."/>
            <person name="Franke A."/>
            <person name="Friedrich D."/>
            <person name="Gadbois L."/>
            <person name="Gearin G."/>
            <person name="Gearin C.R."/>
            <person name="Giannoukos G."/>
            <person name="Goode T."/>
            <person name="Graham J."/>
            <person name="Grandbois E."/>
            <person name="Grewal S."/>
            <person name="Gyaltsen K."/>
            <person name="Hafez N."/>
            <person name="Hagos B."/>
            <person name="Hall J."/>
            <person name="Henson C."/>
            <person name="Hollinger A."/>
            <person name="Honan T."/>
            <person name="Huard M.D."/>
            <person name="Hughes L."/>
            <person name="Hurhula B."/>
            <person name="Husby M.E."/>
            <person name="Kamat A."/>
            <person name="Kanga B."/>
            <person name="Kashin S."/>
            <person name="Khazanovich D."/>
            <person name="Kisner P."/>
            <person name="Lance K."/>
            <person name="Lara M."/>
            <person name="Lee W."/>
            <person name="Lennon N."/>
            <person name="Letendre F."/>
            <person name="LeVine R."/>
            <person name="Lipovsky A."/>
            <person name="Liu X."/>
            <person name="Liu J."/>
            <person name="Liu S."/>
            <person name="Lokyitsang T."/>
            <person name="Lokyitsang Y."/>
            <person name="Lubonja R."/>
            <person name="Lui A."/>
            <person name="MacDonald P."/>
            <person name="Magnisalis V."/>
            <person name="Maru K."/>
            <person name="Matthews C."/>
            <person name="McCusker W."/>
            <person name="McDonough S."/>
            <person name="Mehta T."/>
            <person name="Meldrim J."/>
            <person name="Meneus L."/>
            <person name="Mihai O."/>
            <person name="Mihalev A."/>
            <person name="Mihova T."/>
            <person name="Mittelman R."/>
            <person name="Mlenga V."/>
            <person name="Montmayeur A."/>
            <person name="Mulrain L."/>
            <person name="Navidi A."/>
            <person name="Naylor J."/>
            <person name="Negash T."/>
            <person name="Nguyen T."/>
            <person name="Nguyen N."/>
            <person name="Nicol R."/>
            <person name="Norbu C."/>
            <person name="Norbu N."/>
            <person name="Novod N."/>
            <person name="O'Neill B."/>
            <person name="Osman S."/>
            <person name="Markiewicz E."/>
            <person name="Oyono O.L."/>
            <person name="Patti C."/>
            <person name="Phunkhang P."/>
            <person name="Pierre F."/>
            <person name="Priest M."/>
            <person name="Raghuraman S."/>
            <person name="Rege F."/>
            <person name="Reyes R."/>
            <person name="Rise C."/>
            <person name="Rogov P."/>
            <person name="Ross K."/>
            <person name="Ryan E."/>
            <person name="Settipalli S."/>
            <person name="Shea T."/>
            <person name="Sherpa N."/>
            <person name="Shi L."/>
            <person name="Shih D."/>
            <person name="Sparrow T."/>
            <person name="Spaulding J."/>
            <person name="Stalker J."/>
            <person name="Stange-Thomann N."/>
            <person name="Stavropoulos S."/>
            <person name="Stone C."/>
            <person name="Strader C."/>
            <person name="Tesfaye S."/>
            <person name="Thomson T."/>
            <person name="Thoulutsang Y."/>
            <person name="Thoulutsang D."/>
            <person name="Topham K."/>
            <person name="Topping I."/>
            <person name="Tsamla T."/>
            <person name="Vassiliev H."/>
            <person name="Vo A."/>
            <person name="Wangchuk T."/>
            <person name="Wangdi T."/>
            <person name="Weiand M."/>
            <person name="Wilkinson J."/>
            <person name="Wilson A."/>
            <person name="Yadav S."/>
            <person name="Young G."/>
            <person name="Yu Q."/>
            <person name="Zembek L."/>
            <person name="Zhong D."/>
            <person name="Zimmer A."/>
            <person name="Zwirko Z."/>
            <person name="Jaffe D.B."/>
            <person name="Alvarez P."/>
            <person name="Brockman W."/>
            <person name="Butler J."/>
            <person name="Chin C."/>
            <person name="Gnerre S."/>
            <person name="Grabherr M."/>
            <person name="Kleber M."/>
            <person name="Mauceli E."/>
            <person name="MacCallum I."/>
        </authorList>
    </citation>
    <scope>NUCLEOTIDE SEQUENCE [LARGE SCALE GENOMIC DNA]</scope>
    <source>
        <strain evidence="4">Tucson 14030-0811.24</strain>
    </source>
</reference>
<evidence type="ECO:0000313" key="3">
    <source>
        <dbReference type="EMBL" id="EDW81022.1"/>
    </source>
</evidence>
<dbReference type="Proteomes" id="UP000007798">
    <property type="component" value="Unassembled WGS sequence"/>
</dbReference>
<dbReference type="KEGG" id="dwi:6647551"/>
<evidence type="ECO:0000259" key="2">
    <source>
        <dbReference type="Pfam" id="PF24985"/>
    </source>
</evidence>
<dbReference type="EMBL" id="CH964232">
    <property type="protein sequence ID" value="EDW81022.1"/>
    <property type="molecule type" value="Genomic_DNA"/>
</dbReference>
<keyword evidence="4" id="KW-1185">Reference proteome</keyword>
<evidence type="ECO:0000313" key="4">
    <source>
        <dbReference type="Proteomes" id="UP000007798"/>
    </source>
</evidence>
<feature type="transmembrane region" description="Helical" evidence="1">
    <location>
        <begin position="47"/>
        <end position="67"/>
    </location>
</feature>
<proteinExistence type="predicted"/>
<dbReference type="PANTHER" id="PTHR41152:SF8">
    <property type="entry name" value="AT26438P-RELATED"/>
    <property type="match status" value="1"/>
</dbReference>
<dbReference type="InParanoid" id="B4NB58"/>
<dbReference type="OrthoDB" id="7789408at2759"/>
<dbReference type="PANTHER" id="PTHR41152">
    <property type="entry name" value="AT26438P-RELATED"/>
    <property type="match status" value="1"/>
</dbReference>
<keyword evidence="1" id="KW-0472">Membrane</keyword>
<dbReference type="InterPro" id="IPR056677">
    <property type="entry name" value="DUF7775"/>
</dbReference>
<keyword evidence="1" id="KW-0812">Transmembrane</keyword>
<dbReference type="OMA" id="DFHMMYL"/>
<feature type="transmembrane region" description="Helical" evidence="1">
    <location>
        <begin position="79"/>
        <end position="97"/>
    </location>
</feature>
<accession>B4NB58</accession>
<dbReference type="AlphaFoldDB" id="B4NB58"/>
<dbReference type="Pfam" id="PF24985">
    <property type="entry name" value="DUF7775"/>
    <property type="match status" value="1"/>
</dbReference>
<organism evidence="3 4">
    <name type="scientific">Drosophila willistoni</name>
    <name type="common">Fruit fly</name>
    <dbReference type="NCBI Taxonomy" id="7260"/>
    <lineage>
        <taxon>Eukaryota</taxon>
        <taxon>Metazoa</taxon>
        <taxon>Ecdysozoa</taxon>
        <taxon>Arthropoda</taxon>
        <taxon>Hexapoda</taxon>
        <taxon>Insecta</taxon>
        <taxon>Pterygota</taxon>
        <taxon>Neoptera</taxon>
        <taxon>Endopterygota</taxon>
        <taxon>Diptera</taxon>
        <taxon>Brachycera</taxon>
        <taxon>Muscomorpha</taxon>
        <taxon>Ephydroidea</taxon>
        <taxon>Drosophilidae</taxon>
        <taxon>Drosophila</taxon>
        <taxon>Sophophora</taxon>
    </lineage>
</organism>
<keyword evidence="1" id="KW-1133">Transmembrane helix</keyword>
<protein>
    <recommendedName>
        <fullName evidence="2">DUF7775 domain-containing protein</fullName>
    </recommendedName>
</protein>
<feature type="domain" description="DUF7775" evidence="2">
    <location>
        <begin position="6"/>
        <end position="150"/>
    </location>
</feature>
<feature type="transmembrane region" description="Helical" evidence="1">
    <location>
        <begin position="125"/>
        <end position="149"/>
    </location>
</feature>
<evidence type="ECO:0000256" key="1">
    <source>
        <dbReference type="SAM" id="Phobius"/>
    </source>
</evidence>
<feature type="transmembrane region" description="Helical" evidence="1">
    <location>
        <begin position="7"/>
        <end position="27"/>
    </location>
</feature>
<dbReference type="HOGENOM" id="CLU_1251833_0_0_1"/>
<dbReference type="eggNOG" id="ENOG502T9GM">
    <property type="taxonomic scope" value="Eukaryota"/>
</dbReference>
<name>B4NB58_DROWI</name>
<dbReference type="PhylomeDB" id="B4NB58"/>